<protein>
    <submittedName>
        <fullName evidence="3">Membrane protein</fullName>
    </submittedName>
</protein>
<dbReference type="SUPFAM" id="SSF58104">
    <property type="entry name" value="Methyl-accepting chemotaxis protein (MCP) signaling domain"/>
    <property type="match status" value="1"/>
</dbReference>
<keyword evidence="4" id="KW-1185">Reference proteome</keyword>
<keyword evidence="2" id="KW-1133">Transmembrane helix</keyword>
<feature type="coiled-coil region" evidence="1">
    <location>
        <begin position="24"/>
        <end position="51"/>
    </location>
</feature>
<keyword evidence="2" id="KW-0812">Transmembrane</keyword>
<dbReference type="Proteomes" id="UP000076962">
    <property type="component" value="Unassembled WGS sequence"/>
</dbReference>
<evidence type="ECO:0000256" key="2">
    <source>
        <dbReference type="SAM" id="Phobius"/>
    </source>
</evidence>
<organism evidence="3 4">
    <name type="scientific">Candidatus Thiomargarita nelsonii</name>
    <dbReference type="NCBI Taxonomy" id="1003181"/>
    <lineage>
        <taxon>Bacteria</taxon>
        <taxon>Pseudomonadati</taxon>
        <taxon>Pseudomonadota</taxon>
        <taxon>Gammaproteobacteria</taxon>
        <taxon>Thiotrichales</taxon>
        <taxon>Thiotrichaceae</taxon>
        <taxon>Thiomargarita</taxon>
    </lineage>
</organism>
<feature type="transmembrane region" description="Helical" evidence="2">
    <location>
        <begin position="141"/>
        <end position="161"/>
    </location>
</feature>
<comment type="caution">
    <text evidence="3">The sequence shown here is derived from an EMBL/GenBank/DDBJ whole genome shotgun (WGS) entry which is preliminary data.</text>
</comment>
<feature type="transmembrane region" description="Helical" evidence="2">
    <location>
        <begin position="6"/>
        <end position="24"/>
    </location>
</feature>
<keyword evidence="1" id="KW-0175">Coiled coil</keyword>
<feature type="transmembrane region" description="Helical" evidence="2">
    <location>
        <begin position="109"/>
        <end position="129"/>
    </location>
</feature>
<gene>
    <name evidence="3" type="ORF">THIOM_005510</name>
</gene>
<evidence type="ECO:0000313" key="4">
    <source>
        <dbReference type="Proteomes" id="UP000076962"/>
    </source>
</evidence>
<reference evidence="3 4" key="1">
    <citation type="submission" date="2016-05" db="EMBL/GenBank/DDBJ databases">
        <title>Single-cell genome of chain-forming Candidatus Thiomargarita nelsonii and comparison to other large sulfur-oxidizing bacteria.</title>
        <authorList>
            <person name="Winkel M."/>
            <person name="Salman V."/>
            <person name="Woyke T."/>
            <person name="Schulz-Vogt H."/>
            <person name="Richter M."/>
            <person name="Flood B."/>
            <person name="Bailey J."/>
            <person name="Amann R."/>
            <person name="Mussmann M."/>
        </authorList>
    </citation>
    <scope>NUCLEOTIDE SEQUENCE [LARGE SCALE GENOMIC DNA]</scope>
    <source>
        <strain evidence="3 4">THI036</strain>
    </source>
</reference>
<feature type="non-terminal residue" evidence="3">
    <location>
        <position position="399"/>
    </location>
</feature>
<dbReference type="InterPro" id="IPR027267">
    <property type="entry name" value="AH/BAR_dom_sf"/>
</dbReference>
<evidence type="ECO:0000313" key="3">
    <source>
        <dbReference type="EMBL" id="OAD18881.1"/>
    </source>
</evidence>
<accession>A0A176RSZ6</accession>
<name>A0A176RSZ6_9GAMM</name>
<keyword evidence="2" id="KW-0472">Membrane</keyword>
<dbReference type="Gene3D" id="1.20.1270.60">
    <property type="entry name" value="Arfaptin homology (AH) domain/BAR domain"/>
    <property type="match status" value="1"/>
</dbReference>
<dbReference type="AlphaFoldDB" id="A0A176RSZ6"/>
<sequence length="399" mass="45007">MNNIIVGFFIFVIVVLTILAIIDLRRVRRIFNQEQTQLNQLERVLEKLEQQPIKTVEELRNKLLSAKNSHTLVYERVQFVLKLAENGKLGHIQAAAETMPQKKFALHTIAHFVISVLLIIGLAGILWAFEDIIYGGLQSAKSASLAGILGTILLLFVKFNWVQPVQERFFSHLDWITEFYLIPICSQFEKREQLEQTLLHTTNKLAQVVGSIENLSQDMQSNIKHSNSLAQELNAFIEKTGEIVKGFEHVTNKDSPFYQASTQLFNAVEAMGGNYGELTNRINELVTAHNKSVSKYETYITRLEETQKGFTDSQNKLVEDVGKIPEVLQEAINGHADTLQANKRYLDKLGKLTESLETQQTDYTAHVKDAAKSMTASLEGVNKAIAQLEGFTIAFNKQA</sequence>
<proteinExistence type="predicted"/>
<dbReference type="EMBL" id="LUTY01003046">
    <property type="protein sequence ID" value="OAD18881.1"/>
    <property type="molecule type" value="Genomic_DNA"/>
</dbReference>
<evidence type="ECO:0000256" key="1">
    <source>
        <dbReference type="SAM" id="Coils"/>
    </source>
</evidence>